<keyword evidence="3" id="KW-1185">Reference proteome</keyword>
<accession>A0A9D4LEK3</accession>
<protein>
    <submittedName>
        <fullName evidence="2">Uncharacterized protein</fullName>
    </submittedName>
</protein>
<evidence type="ECO:0000313" key="2">
    <source>
        <dbReference type="EMBL" id="KAH3857197.1"/>
    </source>
</evidence>
<dbReference type="EMBL" id="JAIWYP010000003">
    <property type="protein sequence ID" value="KAH3857197.1"/>
    <property type="molecule type" value="Genomic_DNA"/>
</dbReference>
<organism evidence="2 3">
    <name type="scientific">Dreissena polymorpha</name>
    <name type="common">Zebra mussel</name>
    <name type="synonym">Mytilus polymorpha</name>
    <dbReference type="NCBI Taxonomy" id="45954"/>
    <lineage>
        <taxon>Eukaryota</taxon>
        <taxon>Metazoa</taxon>
        <taxon>Spiralia</taxon>
        <taxon>Lophotrochozoa</taxon>
        <taxon>Mollusca</taxon>
        <taxon>Bivalvia</taxon>
        <taxon>Autobranchia</taxon>
        <taxon>Heteroconchia</taxon>
        <taxon>Euheterodonta</taxon>
        <taxon>Imparidentia</taxon>
        <taxon>Neoheterodontei</taxon>
        <taxon>Myida</taxon>
        <taxon>Dreissenoidea</taxon>
        <taxon>Dreissenidae</taxon>
        <taxon>Dreissena</taxon>
    </lineage>
</organism>
<name>A0A9D4LEK3_DREPO</name>
<dbReference type="Proteomes" id="UP000828390">
    <property type="component" value="Unassembled WGS sequence"/>
</dbReference>
<reference evidence="2" key="1">
    <citation type="journal article" date="2019" name="bioRxiv">
        <title>The Genome of the Zebra Mussel, Dreissena polymorpha: A Resource for Invasive Species Research.</title>
        <authorList>
            <person name="McCartney M.A."/>
            <person name="Auch B."/>
            <person name="Kono T."/>
            <person name="Mallez S."/>
            <person name="Zhang Y."/>
            <person name="Obille A."/>
            <person name="Becker A."/>
            <person name="Abrahante J.E."/>
            <person name="Garbe J."/>
            <person name="Badalamenti J.P."/>
            <person name="Herman A."/>
            <person name="Mangelson H."/>
            <person name="Liachko I."/>
            <person name="Sullivan S."/>
            <person name="Sone E.D."/>
            <person name="Koren S."/>
            <person name="Silverstein K.A.T."/>
            <person name="Beckman K.B."/>
            <person name="Gohl D.M."/>
        </authorList>
    </citation>
    <scope>NUCLEOTIDE SEQUENCE</scope>
    <source>
        <strain evidence="2">Duluth1</strain>
        <tissue evidence="2">Whole animal</tissue>
    </source>
</reference>
<reference evidence="2" key="2">
    <citation type="submission" date="2020-11" db="EMBL/GenBank/DDBJ databases">
        <authorList>
            <person name="McCartney M.A."/>
            <person name="Auch B."/>
            <person name="Kono T."/>
            <person name="Mallez S."/>
            <person name="Becker A."/>
            <person name="Gohl D.M."/>
            <person name="Silverstein K.A.T."/>
            <person name="Koren S."/>
            <person name="Bechman K.B."/>
            <person name="Herman A."/>
            <person name="Abrahante J.E."/>
            <person name="Garbe J."/>
        </authorList>
    </citation>
    <scope>NUCLEOTIDE SEQUENCE</scope>
    <source>
        <strain evidence="2">Duluth1</strain>
        <tissue evidence="2">Whole animal</tissue>
    </source>
</reference>
<feature type="region of interest" description="Disordered" evidence="1">
    <location>
        <begin position="42"/>
        <end position="72"/>
    </location>
</feature>
<comment type="caution">
    <text evidence="2">The sequence shown here is derived from an EMBL/GenBank/DDBJ whole genome shotgun (WGS) entry which is preliminary data.</text>
</comment>
<proteinExistence type="predicted"/>
<evidence type="ECO:0000313" key="3">
    <source>
        <dbReference type="Proteomes" id="UP000828390"/>
    </source>
</evidence>
<gene>
    <name evidence="2" type="ORF">DPMN_099801</name>
</gene>
<evidence type="ECO:0000256" key="1">
    <source>
        <dbReference type="SAM" id="MobiDB-lite"/>
    </source>
</evidence>
<sequence length="72" mass="7515">MRAGWLAGWRAGGLAGGLAGGRNKLYTSKYLGYGEVVPMHGESDPFSSTSSSMTSNNVENGTIPLSNGTTYK</sequence>
<dbReference type="AlphaFoldDB" id="A0A9D4LEK3"/>
<feature type="compositionally biased region" description="Polar residues" evidence="1">
    <location>
        <begin position="56"/>
        <end position="72"/>
    </location>
</feature>